<dbReference type="PRINTS" id="PR00187">
    <property type="entry name" value="HAEMOCYANIN"/>
</dbReference>
<dbReference type="PANTHER" id="PTHR11511">
    <property type="entry name" value="LARVAL STORAGE PROTEIN/PHENOLOXIDASE"/>
    <property type="match status" value="1"/>
</dbReference>
<dbReference type="PANTHER" id="PTHR11511:SF4">
    <property type="entry name" value="PHENOLOXIDASE 2-RELATED"/>
    <property type="match status" value="1"/>
</dbReference>
<evidence type="ECO:0000313" key="5">
    <source>
        <dbReference type="Proteomes" id="UP000789759"/>
    </source>
</evidence>
<keyword evidence="2" id="KW-1015">Disulfide bond</keyword>
<feature type="non-terminal residue" evidence="4">
    <location>
        <position position="1"/>
    </location>
</feature>
<dbReference type="SUPFAM" id="SSF48056">
    <property type="entry name" value="Di-copper centre-containing domain"/>
    <property type="match status" value="1"/>
</dbReference>
<evidence type="ECO:0000313" key="4">
    <source>
        <dbReference type="EMBL" id="CAG8647459.1"/>
    </source>
</evidence>
<dbReference type="GO" id="GO:0016491">
    <property type="term" value="F:oxidoreductase activity"/>
    <property type="evidence" value="ECO:0007669"/>
    <property type="project" value="InterPro"/>
</dbReference>
<dbReference type="InterPro" id="IPR008922">
    <property type="entry name" value="Di-copper_centre_dom_sf"/>
</dbReference>
<dbReference type="AlphaFoldDB" id="A0A9N9DPC5"/>
<dbReference type="GO" id="GO:0046872">
    <property type="term" value="F:metal ion binding"/>
    <property type="evidence" value="ECO:0007669"/>
    <property type="project" value="UniProtKB-KW"/>
</dbReference>
<dbReference type="InterPro" id="IPR013788">
    <property type="entry name" value="Hemocyanin/hexamerin"/>
</dbReference>
<sequence length="451" mass="51763">MSAYQETLKKIFGPSKSTTPSTFTVFNQEDLVEAAKLTKVYYVKANSNSIQAALDQAVEDCKTKDVDMVHYAVMTFISHYPEARNQGLRVPSLAARHPNLFAQIGTAPGDEKLLDYWREDPNLNEHHEHWHILYTNVPKPEPTKPDETYMKDRFGELFIHMHRQMNARYIAERLSIGLDVTKPLEDYNEIIPEGYTPPINLKSRRSPTYAARSTGKQMILSDAMLNTQNGDDLTVAKVSKARDLIKKSIETVTPQNGGYFLDENNKQIEPIVADKLGLAIESGLKGRYANLNMYTPFHMAGHIILGNLTDPGQNGKGVMGDVRVACRDPIFWRWHRHVDQIYRRYQERLGLNHFDDSPPVKISSADISLAFKENIAKDIKNLKQLVDPTQDETVTKWGQSHFGSYSTTELQTKMAKRNFTWTEDDESTQEIQYIFPKEWYYFFRVENTSNQ</sequence>
<accession>A0A9N9DPC5</accession>
<dbReference type="Gene3D" id="1.10.1280.10">
    <property type="entry name" value="Di-copper center containing domain from catechol oxidase"/>
    <property type="match status" value="1"/>
</dbReference>
<protein>
    <submittedName>
        <fullName evidence="4">6049_t:CDS:1</fullName>
    </submittedName>
</protein>
<dbReference type="InterPro" id="IPR002227">
    <property type="entry name" value="Tyrosinase_Cu-bd"/>
</dbReference>
<dbReference type="PROSITE" id="PS00498">
    <property type="entry name" value="TYROSINASE_2"/>
    <property type="match status" value="1"/>
</dbReference>
<comment type="caution">
    <text evidence="4">The sequence shown here is derived from an EMBL/GenBank/DDBJ whole genome shotgun (WGS) entry which is preliminary data.</text>
</comment>
<evidence type="ECO:0000256" key="1">
    <source>
        <dbReference type="ARBA" id="ARBA00022723"/>
    </source>
</evidence>
<dbReference type="Pfam" id="PF00372">
    <property type="entry name" value="Hemocyanin_M"/>
    <property type="match status" value="1"/>
</dbReference>
<dbReference type="OrthoDB" id="8119704at2759"/>
<evidence type="ECO:0000259" key="3">
    <source>
        <dbReference type="PROSITE" id="PS00498"/>
    </source>
</evidence>
<proteinExistence type="predicted"/>
<gene>
    <name evidence="4" type="ORF">CPELLU_LOCUS9165</name>
</gene>
<organism evidence="4 5">
    <name type="scientific">Cetraspora pellucida</name>
    <dbReference type="NCBI Taxonomy" id="1433469"/>
    <lineage>
        <taxon>Eukaryota</taxon>
        <taxon>Fungi</taxon>
        <taxon>Fungi incertae sedis</taxon>
        <taxon>Mucoromycota</taxon>
        <taxon>Glomeromycotina</taxon>
        <taxon>Glomeromycetes</taxon>
        <taxon>Diversisporales</taxon>
        <taxon>Gigasporaceae</taxon>
        <taxon>Cetraspora</taxon>
    </lineage>
</organism>
<reference evidence="4" key="1">
    <citation type="submission" date="2021-06" db="EMBL/GenBank/DDBJ databases">
        <authorList>
            <person name="Kallberg Y."/>
            <person name="Tangrot J."/>
            <person name="Rosling A."/>
        </authorList>
    </citation>
    <scope>NUCLEOTIDE SEQUENCE</scope>
    <source>
        <strain evidence="4">FL966</strain>
    </source>
</reference>
<dbReference type="EMBL" id="CAJVQA010006853">
    <property type="protein sequence ID" value="CAG8647459.1"/>
    <property type="molecule type" value="Genomic_DNA"/>
</dbReference>
<dbReference type="InterPro" id="IPR000896">
    <property type="entry name" value="Hemocyanin/hexamerin_mid_dom"/>
</dbReference>
<feature type="domain" description="Tyrosinase copper-binding" evidence="3">
    <location>
        <begin position="328"/>
        <end position="339"/>
    </location>
</feature>
<dbReference type="Proteomes" id="UP000789759">
    <property type="component" value="Unassembled WGS sequence"/>
</dbReference>
<keyword evidence="5" id="KW-1185">Reference proteome</keyword>
<evidence type="ECO:0000256" key="2">
    <source>
        <dbReference type="ARBA" id="ARBA00023157"/>
    </source>
</evidence>
<keyword evidence="1" id="KW-0479">Metal-binding</keyword>
<name>A0A9N9DPC5_9GLOM</name>
<dbReference type="GO" id="GO:0005576">
    <property type="term" value="C:extracellular region"/>
    <property type="evidence" value="ECO:0007669"/>
    <property type="project" value="UniProtKB-ARBA"/>
</dbReference>